<proteinExistence type="predicted"/>
<dbReference type="AlphaFoldDB" id="A0A239DR77"/>
<dbReference type="Proteomes" id="UP000198318">
    <property type="component" value="Unassembled WGS sequence"/>
</dbReference>
<evidence type="ECO:0000313" key="4">
    <source>
        <dbReference type="Proteomes" id="UP000198318"/>
    </source>
</evidence>
<keyword evidence="4" id="KW-1185">Reference proteome</keyword>
<protein>
    <submittedName>
        <fullName evidence="3">Uncharacterized protein</fullName>
    </submittedName>
</protein>
<evidence type="ECO:0000256" key="1">
    <source>
        <dbReference type="SAM" id="Coils"/>
    </source>
</evidence>
<gene>
    <name evidence="3" type="ORF">SAMN05443665_100329</name>
</gene>
<dbReference type="EMBL" id="FZOR01000003">
    <property type="protein sequence ID" value="SNS35010.1"/>
    <property type="molecule type" value="Genomic_DNA"/>
</dbReference>
<sequence>MTTTPREGGRTALDELRDTYREQLDRLAAERDAARRQARIAQAQADVARADLASLKARVQELLTAAARHLPDLPAAEGPDESARALPAAEEPGDAARAGADETARALPAAPDGTADDPAREERPARAA</sequence>
<feature type="region of interest" description="Disordered" evidence="2">
    <location>
        <begin position="69"/>
        <end position="128"/>
    </location>
</feature>
<evidence type="ECO:0000313" key="3">
    <source>
        <dbReference type="EMBL" id="SNS35010.1"/>
    </source>
</evidence>
<feature type="compositionally biased region" description="Basic and acidic residues" evidence="2">
    <location>
        <begin position="117"/>
        <end position="128"/>
    </location>
</feature>
<dbReference type="RefSeq" id="WP_089324657.1">
    <property type="nucleotide sequence ID" value="NZ_FZOR01000003.1"/>
</dbReference>
<feature type="coiled-coil region" evidence="1">
    <location>
        <begin position="10"/>
        <end position="65"/>
    </location>
</feature>
<organism evidence="3 4">
    <name type="scientific">Actinomadura meyerae</name>
    <dbReference type="NCBI Taxonomy" id="240840"/>
    <lineage>
        <taxon>Bacteria</taxon>
        <taxon>Bacillati</taxon>
        <taxon>Actinomycetota</taxon>
        <taxon>Actinomycetes</taxon>
        <taxon>Streptosporangiales</taxon>
        <taxon>Thermomonosporaceae</taxon>
        <taxon>Actinomadura</taxon>
    </lineage>
</organism>
<reference evidence="3 4" key="1">
    <citation type="submission" date="2017-06" db="EMBL/GenBank/DDBJ databases">
        <authorList>
            <person name="Kim H.J."/>
            <person name="Triplett B.A."/>
        </authorList>
    </citation>
    <scope>NUCLEOTIDE SEQUENCE [LARGE SCALE GENOMIC DNA]</scope>
    <source>
        <strain evidence="3 4">DSM 44715</strain>
    </source>
</reference>
<keyword evidence="1" id="KW-0175">Coiled coil</keyword>
<dbReference type="OrthoDB" id="3483750at2"/>
<accession>A0A239DR77</accession>
<evidence type="ECO:0000256" key="2">
    <source>
        <dbReference type="SAM" id="MobiDB-lite"/>
    </source>
</evidence>
<name>A0A239DR77_9ACTN</name>